<evidence type="ECO:0000256" key="3">
    <source>
        <dbReference type="ARBA" id="ARBA00022960"/>
    </source>
</evidence>
<proteinExistence type="predicted"/>
<dbReference type="InterPro" id="IPR005490">
    <property type="entry name" value="LD_TPept_cat_dom"/>
</dbReference>
<dbReference type="GO" id="GO:0005576">
    <property type="term" value="C:extracellular region"/>
    <property type="evidence" value="ECO:0007669"/>
    <property type="project" value="TreeGrafter"/>
</dbReference>
<evidence type="ECO:0000256" key="5">
    <source>
        <dbReference type="ARBA" id="ARBA00023316"/>
    </source>
</evidence>
<dbReference type="EMBL" id="FRYL01000016">
    <property type="protein sequence ID" value="SHO80708.1"/>
    <property type="molecule type" value="Genomic_DNA"/>
</dbReference>
<evidence type="ECO:0000313" key="7">
    <source>
        <dbReference type="EMBL" id="SHO80708.1"/>
    </source>
</evidence>
<reference evidence="7" key="1">
    <citation type="submission" date="2016-10" db="EMBL/GenBank/DDBJ databases">
        <authorList>
            <person name="de Groot N.N."/>
        </authorList>
    </citation>
    <scope>NUCLEOTIDE SEQUENCE</scope>
</reference>
<keyword evidence="4" id="KW-0573">Peptidoglycan synthesis</keyword>
<dbReference type="InterPro" id="IPR038063">
    <property type="entry name" value="Transpep_catalytic_dom"/>
</dbReference>
<dbReference type="PROSITE" id="PS52029">
    <property type="entry name" value="LD_TPASE"/>
    <property type="match status" value="1"/>
</dbReference>
<evidence type="ECO:0000256" key="4">
    <source>
        <dbReference type="ARBA" id="ARBA00022984"/>
    </source>
</evidence>
<dbReference type="GO" id="GO:0071972">
    <property type="term" value="F:peptidoglycan L,D-transpeptidase activity"/>
    <property type="evidence" value="ECO:0007669"/>
    <property type="project" value="TreeGrafter"/>
</dbReference>
<keyword evidence="2" id="KW-0808">Transferase</keyword>
<name>A0A1W1EIK4_9ZZZZ</name>
<keyword evidence="5" id="KW-0961">Cell wall biogenesis/degradation</keyword>
<evidence type="ECO:0000256" key="1">
    <source>
        <dbReference type="ARBA" id="ARBA00004752"/>
    </source>
</evidence>
<protein>
    <recommendedName>
        <fullName evidence="6">L,D-TPase catalytic domain-containing protein</fullName>
    </recommendedName>
</protein>
<feature type="domain" description="L,D-TPase catalytic" evidence="6">
    <location>
        <begin position="87"/>
        <end position="200"/>
    </location>
</feature>
<dbReference type="Pfam" id="PF03734">
    <property type="entry name" value="YkuD"/>
    <property type="match status" value="1"/>
</dbReference>
<organism evidence="7">
    <name type="scientific">hydrothermal vent metagenome</name>
    <dbReference type="NCBI Taxonomy" id="652676"/>
    <lineage>
        <taxon>unclassified sequences</taxon>
        <taxon>metagenomes</taxon>
        <taxon>ecological metagenomes</taxon>
    </lineage>
</organism>
<dbReference type="PANTHER" id="PTHR30582:SF2">
    <property type="entry name" value="L,D-TRANSPEPTIDASE YCIB-RELATED"/>
    <property type="match status" value="1"/>
</dbReference>
<dbReference type="InterPro" id="IPR050979">
    <property type="entry name" value="LD-transpeptidase"/>
</dbReference>
<dbReference type="UniPathway" id="UPA00219"/>
<dbReference type="PANTHER" id="PTHR30582">
    <property type="entry name" value="L,D-TRANSPEPTIDASE"/>
    <property type="match status" value="1"/>
</dbReference>
<evidence type="ECO:0000259" key="6">
    <source>
        <dbReference type="PROSITE" id="PS52029"/>
    </source>
</evidence>
<dbReference type="GO" id="GO:0018104">
    <property type="term" value="P:peptidoglycan-protein cross-linking"/>
    <property type="evidence" value="ECO:0007669"/>
    <property type="project" value="TreeGrafter"/>
</dbReference>
<dbReference type="GO" id="GO:0008360">
    <property type="term" value="P:regulation of cell shape"/>
    <property type="evidence" value="ECO:0007669"/>
    <property type="project" value="UniProtKB-KW"/>
</dbReference>
<dbReference type="Gene3D" id="2.40.440.10">
    <property type="entry name" value="L,D-transpeptidase catalytic domain-like"/>
    <property type="match status" value="1"/>
</dbReference>
<keyword evidence="3" id="KW-0133">Cell shape</keyword>
<evidence type="ECO:0000256" key="2">
    <source>
        <dbReference type="ARBA" id="ARBA00022679"/>
    </source>
</evidence>
<dbReference type="AlphaFoldDB" id="A0A1W1EIK4"/>
<dbReference type="GO" id="GO:0016740">
    <property type="term" value="F:transferase activity"/>
    <property type="evidence" value="ECO:0007669"/>
    <property type="project" value="UniProtKB-KW"/>
</dbReference>
<sequence>MRLIILVLLLLTTINAQNHIYSDEEYLNQINQDEFIENSNNSDDIKIDAKDGVYKFSDENRLKKINGGSFDEAVENNIIDIPYGSKIKAVINLSSQRLTLYANGKMIYKWKVSTGRYKFPTPRGSYKPYHLELMHYSKKYDNAPMPHSVFFKGGFAIHGTNSISRLGRKASHGCVRLHPRNAKIFYNIIQKQGKDRVSIIIK</sequence>
<dbReference type="GO" id="GO:0071555">
    <property type="term" value="P:cell wall organization"/>
    <property type="evidence" value="ECO:0007669"/>
    <property type="project" value="UniProtKB-KW"/>
</dbReference>
<dbReference type="CDD" id="cd16913">
    <property type="entry name" value="YkuD_like"/>
    <property type="match status" value="1"/>
</dbReference>
<accession>A0A1W1EIK4</accession>
<dbReference type="SUPFAM" id="SSF141523">
    <property type="entry name" value="L,D-transpeptidase catalytic domain-like"/>
    <property type="match status" value="1"/>
</dbReference>
<gene>
    <name evidence="7" type="ORF">MNB_SV-15-311</name>
</gene>
<comment type="pathway">
    <text evidence="1">Cell wall biogenesis; peptidoglycan biosynthesis.</text>
</comment>